<organism evidence="2 3">
    <name type="scientific">Roseofilum halophilum BLCC-M91</name>
    <dbReference type="NCBI Taxonomy" id="3022259"/>
    <lineage>
        <taxon>Bacteria</taxon>
        <taxon>Bacillati</taxon>
        <taxon>Cyanobacteriota</taxon>
        <taxon>Cyanophyceae</taxon>
        <taxon>Desertifilales</taxon>
        <taxon>Desertifilaceae</taxon>
        <taxon>Roseofilum</taxon>
        <taxon>Roseofilum halophilum</taxon>
    </lineage>
</organism>
<sequence length="245" mass="27901">MLMSAYRNAKIFLTLLSLSVALSATPALACPRGNPDSLAYIDRGDRCEGLINHSISASIRLVSFTTGAPAEYPNRLILRIPGINQMPQFKMQSFLRGYLLDNLSPRAVRFINNSMEYYLNTQPVLQEGNVPPQSLRAVAYLTQKSENIYYPVILNPSSQRYEFTLFAGSNARTTFPTLQIRKDGRIYYNASQTIPKTGEVRFSWNFGNAPAGRYELYMAIEQQRRGQPQKKDIRIIPFYHNPAWF</sequence>
<evidence type="ECO:0000313" key="2">
    <source>
        <dbReference type="EMBL" id="MDJ1179826.1"/>
    </source>
</evidence>
<comment type="caution">
    <text evidence="2">The sequence shown here is derived from an EMBL/GenBank/DDBJ whole genome shotgun (WGS) entry which is preliminary data.</text>
</comment>
<feature type="signal peptide" evidence="1">
    <location>
        <begin position="1"/>
        <end position="29"/>
    </location>
</feature>
<gene>
    <name evidence="2" type="ORF">PJF56_13215</name>
</gene>
<evidence type="ECO:0008006" key="4">
    <source>
        <dbReference type="Google" id="ProtNLM"/>
    </source>
</evidence>
<dbReference type="RefSeq" id="WP_283763130.1">
    <property type="nucleotide sequence ID" value="NZ_JAQPOK010000095.1"/>
</dbReference>
<dbReference type="Proteomes" id="UP001231370">
    <property type="component" value="Unassembled WGS sequence"/>
</dbReference>
<evidence type="ECO:0000313" key="3">
    <source>
        <dbReference type="Proteomes" id="UP001231370"/>
    </source>
</evidence>
<evidence type="ECO:0000256" key="1">
    <source>
        <dbReference type="SAM" id="SignalP"/>
    </source>
</evidence>
<reference evidence="2 3" key="1">
    <citation type="submission" date="2023-01" db="EMBL/GenBank/DDBJ databases">
        <title>Novel diversity within Roseofilum (Cyanobacteria; Desertifilaceae) from marine benthic mats with descriptions of four novel species.</title>
        <authorList>
            <person name="Wang Y."/>
            <person name="Berthold D.E."/>
            <person name="Hu J."/>
            <person name="Lefler F.W."/>
            <person name="Laughinghouse H.D. IV."/>
        </authorList>
    </citation>
    <scope>NUCLEOTIDE SEQUENCE [LARGE SCALE GENOMIC DNA]</scope>
    <source>
        <strain evidence="2 3">BLCC-M91</strain>
    </source>
</reference>
<feature type="chain" id="PRO_5046744403" description="FlgD Ig-like domain-containing protein" evidence="1">
    <location>
        <begin position="30"/>
        <end position="245"/>
    </location>
</feature>
<protein>
    <recommendedName>
        <fullName evidence="4">FlgD Ig-like domain-containing protein</fullName>
    </recommendedName>
</protein>
<dbReference type="EMBL" id="JAQPOK010000095">
    <property type="protein sequence ID" value="MDJ1179826.1"/>
    <property type="molecule type" value="Genomic_DNA"/>
</dbReference>
<name>A0ABT7BMX6_9CYAN</name>
<accession>A0ABT7BMX6</accession>
<keyword evidence="3" id="KW-1185">Reference proteome</keyword>
<keyword evidence="1" id="KW-0732">Signal</keyword>
<proteinExistence type="predicted"/>